<feature type="transmembrane region" description="Helical" evidence="8">
    <location>
        <begin position="12"/>
        <end position="34"/>
    </location>
</feature>
<dbReference type="NCBIfam" id="TIGR00912">
    <property type="entry name" value="2A0309"/>
    <property type="match status" value="1"/>
</dbReference>
<keyword evidence="10" id="KW-1185">Reference proteome</keyword>
<dbReference type="PANTHER" id="PTHR34975:SF2">
    <property type="entry name" value="SPORE GERMINATION PROTEIN A2"/>
    <property type="match status" value="1"/>
</dbReference>
<gene>
    <name evidence="9" type="ORF">NEOCIP111885_00859</name>
</gene>
<evidence type="ECO:0000256" key="7">
    <source>
        <dbReference type="ARBA" id="ARBA00023136"/>
    </source>
</evidence>
<name>A0A9C7G7F3_9BACI</name>
<evidence type="ECO:0000313" key="10">
    <source>
        <dbReference type="Proteomes" id="UP000789845"/>
    </source>
</evidence>
<organism evidence="9 10">
    <name type="scientific">Pseudoneobacillus rhizosphaerae</name>
    <dbReference type="NCBI Taxonomy" id="2880968"/>
    <lineage>
        <taxon>Bacteria</taxon>
        <taxon>Bacillati</taxon>
        <taxon>Bacillota</taxon>
        <taxon>Bacilli</taxon>
        <taxon>Bacillales</taxon>
        <taxon>Bacillaceae</taxon>
        <taxon>Pseudoneobacillus</taxon>
    </lineage>
</organism>
<evidence type="ECO:0000256" key="1">
    <source>
        <dbReference type="ARBA" id="ARBA00004141"/>
    </source>
</evidence>
<feature type="transmembrane region" description="Helical" evidence="8">
    <location>
        <begin position="274"/>
        <end position="298"/>
    </location>
</feature>
<feature type="transmembrane region" description="Helical" evidence="8">
    <location>
        <begin position="335"/>
        <end position="354"/>
    </location>
</feature>
<proteinExistence type="inferred from homology"/>
<evidence type="ECO:0000256" key="6">
    <source>
        <dbReference type="ARBA" id="ARBA00022989"/>
    </source>
</evidence>
<dbReference type="PANTHER" id="PTHR34975">
    <property type="entry name" value="SPORE GERMINATION PROTEIN A2"/>
    <property type="match status" value="1"/>
</dbReference>
<keyword evidence="6 8" id="KW-1133">Transmembrane helix</keyword>
<evidence type="ECO:0000256" key="4">
    <source>
        <dbReference type="ARBA" id="ARBA00022544"/>
    </source>
</evidence>
<dbReference type="EMBL" id="CAKJTG010000004">
    <property type="protein sequence ID" value="CAG9607169.1"/>
    <property type="molecule type" value="Genomic_DNA"/>
</dbReference>
<comment type="similarity">
    <text evidence="2">Belongs to the amino acid-polyamine-organocation (APC) superfamily. Spore germination protein (SGP) (TC 2.A.3.9) family.</text>
</comment>
<keyword evidence="7 8" id="KW-0472">Membrane</keyword>
<feature type="transmembrane region" description="Helical" evidence="8">
    <location>
        <begin position="40"/>
        <end position="63"/>
    </location>
</feature>
<keyword evidence="4" id="KW-0309">Germination</keyword>
<reference evidence="9" key="1">
    <citation type="submission" date="2021-10" db="EMBL/GenBank/DDBJ databases">
        <authorList>
            <person name="Criscuolo A."/>
        </authorList>
    </citation>
    <scope>NUCLEOTIDE SEQUENCE</scope>
    <source>
        <strain evidence="9">CIP111885</strain>
    </source>
</reference>
<feature type="transmembrane region" description="Helical" evidence="8">
    <location>
        <begin position="220"/>
        <end position="242"/>
    </location>
</feature>
<dbReference type="AlphaFoldDB" id="A0A9C7G7F3"/>
<keyword evidence="5 8" id="KW-0812">Transmembrane</keyword>
<keyword evidence="3" id="KW-0813">Transport</keyword>
<feature type="transmembrane region" description="Helical" evidence="8">
    <location>
        <begin position="305"/>
        <end position="323"/>
    </location>
</feature>
<evidence type="ECO:0000256" key="3">
    <source>
        <dbReference type="ARBA" id="ARBA00022448"/>
    </source>
</evidence>
<evidence type="ECO:0000256" key="5">
    <source>
        <dbReference type="ARBA" id="ARBA00022692"/>
    </source>
</evidence>
<evidence type="ECO:0000256" key="2">
    <source>
        <dbReference type="ARBA" id="ARBA00007998"/>
    </source>
</evidence>
<feature type="transmembrane region" description="Helical" evidence="8">
    <location>
        <begin position="192"/>
        <end position="208"/>
    </location>
</feature>
<protein>
    <submittedName>
        <fullName evidence="9">Uncharacterized protein</fullName>
    </submittedName>
</protein>
<dbReference type="Proteomes" id="UP000789845">
    <property type="component" value="Unassembled WGS sequence"/>
</dbReference>
<evidence type="ECO:0000313" key="9">
    <source>
        <dbReference type="EMBL" id="CAG9607169.1"/>
    </source>
</evidence>
<evidence type="ECO:0000256" key="8">
    <source>
        <dbReference type="SAM" id="Phobius"/>
    </source>
</evidence>
<sequence length="367" mass="41653">MEQHTGKIGIREYIAMVILMIGTKLADDLPSILFQKLENAAWFTPIIAGFISIIPIFFLIKVLSQYPKTNLMEILQIILGKPIGYLFVFMLWIMGLAANTFDTAIYTDIIGTMYFTETPTIFIYIVLMAVSAYGAKKGLEQIGSVAASVITYIKVSLFIALILAFSNGNINYIFPIFGPGKWEVVKESSLKVSLYIDFIYLGVIASYVSSTKAFTKGTWISLIIVIIEIPIAMLAYLCLFDYESVKLLNYPFHETIRYISLGFLTNIETFFFPFWLLASFVRFSIYLYISAVMFGWLFKIKNFEYLIPPFATLLVILGMIPETPTFTVADMKAKALSFATPTFFFLPLILWSIMKIRGGNKNEKKEM</sequence>
<dbReference type="GO" id="GO:0009847">
    <property type="term" value="P:spore germination"/>
    <property type="evidence" value="ECO:0007669"/>
    <property type="project" value="InterPro"/>
</dbReference>
<feature type="transmembrane region" description="Helical" evidence="8">
    <location>
        <begin position="83"/>
        <end position="101"/>
    </location>
</feature>
<feature type="transmembrane region" description="Helical" evidence="8">
    <location>
        <begin position="113"/>
        <end position="133"/>
    </location>
</feature>
<dbReference type="Pfam" id="PF03845">
    <property type="entry name" value="Spore_permease"/>
    <property type="match status" value="1"/>
</dbReference>
<dbReference type="InterPro" id="IPR004761">
    <property type="entry name" value="Spore_GerAB"/>
</dbReference>
<comment type="caution">
    <text evidence="9">The sequence shown here is derived from an EMBL/GenBank/DDBJ whole genome shotgun (WGS) entry which is preliminary data.</text>
</comment>
<accession>A0A9C7G7F3</accession>
<comment type="subcellular location">
    <subcellularLocation>
        <location evidence="1">Membrane</location>
        <topology evidence="1">Multi-pass membrane protein</topology>
    </subcellularLocation>
</comment>
<dbReference type="GO" id="GO:0016020">
    <property type="term" value="C:membrane"/>
    <property type="evidence" value="ECO:0007669"/>
    <property type="project" value="UniProtKB-SubCell"/>
</dbReference>